<evidence type="ECO:0000256" key="2">
    <source>
        <dbReference type="SAM" id="Phobius"/>
    </source>
</evidence>
<dbReference type="RefSeq" id="WP_190210978.1">
    <property type="nucleotide sequence ID" value="NZ_BNBO01000011.1"/>
</dbReference>
<keyword evidence="3" id="KW-0732">Signal</keyword>
<dbReference type="Proteomes" id="UP000617734">
    <property type="component" value="Unassembled WGS sequence"/>
</dbReference>
<keyword evidence="2" id="KW-1133">Transmembrane helix</keyword>
<organism evidence="4 5">
    <name type="scientific">Kitasatospora indigofera</name>
    <dbReference type="NCBI Taxonomy" id="67307"/>
    <lineage>
        <taxon>Bacteria</taxon>
        <taxon>Bacillati</taxon>
        <taxon>Actinomycetota</taxon>
        <taxon>Actinomycetes</taxon>
        <taxon>Kitasatosporales</taxon>
        <taxon>Streptomycetaceae</taxon>
        <taxon>Kitasatospora</taxon>
    </lineage>
</organism>
<dbReference type="AlphaFoldDB" id="A0A919FMN8"/>
<feature type="chain" id="PRO_5037755885" description="Gram-positive cocci surface proteins LPxTG domain-containing protein" evidence="3">
    <location>
        <begin position="19"/>
        <end position="535"/>
    </location>
</feature>
<evidence type="ECO:0000256" key="3">
    <source>
        <dbReference type="SAM" id="SignalP"/>
    </source>
</evidence>
<evidence type="ECO:0000256" key="1">
    <source>
        <dbReference type="SAM" id="MobiDB-lite"/>
    </source>
</evidence>
<dbReference type="GeneID" id="95353080"/>
<keyword evidence="2" id="KW-0472">Membrane</keyword>
<evidence type="ECO:0000313" key="5">
    <source>
        <dbReference type="Proteomes" id="UP000617734"/>
    </source>
</evidence>
<feature type="transmembrane region" description="Helical" evidence="2">
    <location>
        <begin position="505"/>
        <end position="526"/>
    </location>
</feature>
<gene>
    <name evidence="4" type="ORF">GCM10018781_26250</name>
</gene>
<keyword evidence="5" id="KW-1185">Reference proteome</keyword>
<evidence type="ECO:0000313" key="4">
    <source>
        <dbReference type="EMBL" id="GHH68729.1"/>
    </source>
</evidence>
<protein>
    <recommendedName>
        <fullName evidence="6">Gram-positive cocci surface proteins LPxTG domain-containing protein</fullName>
    </recommendedName>
</protein>
<proteinExistence type="predicted"/>
<keyword evidence="2" id="KW-0812">Transmembrane</keyword>
<comment type="caution">
    <text evidence="4">The sequence shown here is derived from an EMBL/GenBank/DDBJ whole genome shotgun (WGS) entry which is preliminary data.</text>
</comment>
<feature type="compositionally biased region" description="Low complexity" evidence="1">
    <location>
        <begin position="462"/>
        <end position="495"/>
    </location>
</feature>
<accession>A0A919FMN8</accession>
<evidence type="ECO:0008006" key="6">
    <source>
        <dbReference type="Google" id="ProtNLM"/>
    </source>
</evidence>
<sequence>MFSVAALAGAAGALPALADSSRASFTVTAAARTLVAPSAGGEGGFSDLLVSFAADDGSSPLAGVKIVVDGRQLARLAELSLPASCAFTDAEHLQALCAPGDFTGGGHLTLGVRAAQGAQAGATGKVLFSVTAGNAVVNHAAGRDVTEVRVGDGPQLSVARLPVLTRTKPGTATTLTTGLTNQGDRDARGVLLWFRIPEGYAPAAAFGDFANCRYPDRGAGLVLCRLDDTVVRPGEVLRPSVPVTLLAGDDPRDGRFEYGADVAGGPTDRQLTAAQGAGRPGAGAPLTLTAGPAGGFGDEAASSYLQTGRRYALAAVATDVTGVQGATVPATFALRNDGDAPAAVRDGRTADGDPSGLLVSFPSGVRIAGAPAGCAGRPAEPTVFLCARTRTLAPGEFEAYTFQLLLAEPLDRAPGRASVEGQALAGAALFTVTSGAAPAPTTIRSWTAEPGPALRAVAPAVEETGPEPSTGPPAAVTVAPAAPSPTSQGSLGAGLAETGGGTGGLSLAATGGLAVGLGLGLIGLAARRHWAGGRG</sequence>
<dbReference type="EMBL" id="BNBO01000011">
    <property type="protein sequence ID" value="GHH68729.1"/>
    <property type="molecule type" value="Genomic_DNA"/>
</dbReference>
<reference evidence="4" key="2">
    <citation type="submission" date="2020-09" db="EMBL/GenBank/DDBJ databases">
        <authorList>
            <person name="Sun Q."/>
            <person name="Ohkuma M."/>
        </authorList>
    </citation>
    <scope>NUCLEOTIDE SEQUENCE</scope>
    <source>
        <strain evidence="4">JCM 4646</strain>
    </source>
</reference>
<reference evidence="4" key="1">
    <citation type="journal article" date="2014" name="Int. J. Syst. Evol. Microbiol.">
        <title>Complete genome sequence of Corynebacterium casei LMG S-19264T (=DSM 44701T), isolated from a smear-ripened cheese.</title>
        <authorList>
            <consortium name="US DOE Joint Genome Institute (JGI-PGF)"/>
            <person name="Walter F."/>
            <person name="Albersmeier A."/>
            <person name="Kalinowski J."/>
            <person name="Ruckert C."/>
        </authorList>
    </citation>
    <scope>NUCLEOTIDE SEQUENCE</scope>
    <source>
        <strain evidence="4">JCM 4646</strain>
    </source>
</reference>
<name>A0A919FMN8_9ACTN</name>
<feature type="region of interest" description="Disordered" evidence="1">
    <location>
        <begin position="461"/>
        <end position="495"/>
    </location>
</feature>
<feature type="signal peptide" evidence="3">
    <location>
        <begin position="1"/>
        <end position="18"/>
    </location>
</feature>